<proteinExistence type="predicted"/>
<gene>
    <name evidence="2" type="ORF">L9W94_03685</name>
</gene>
<name>A0A9X4ES54_9VIBR</name>
<sequence length="254" mass="28778">MNFLSALTPTSLKTGGVSRSDMKKGSKLADSVKNVVQYRKLSSEQQKRLKMVASYGRASEYKKAIQQKVSGKLQEFGVLNLPDSNNNTTAQLNNDEKIIHTQRWESSASSLIREYKDYSKELQNQSSEVPSARSDELKSQIVSLESKIKSVRKSLASLQGQTDSGALQQIKILSNELTNLNLKKSRKEKDLKLEPMQNTRKKFYDIVTMINKMATHLDDYSIPETNPIKTELAEACNELITKKNEIFEAARQRR</sequence>
<comment type="caution">
    <text evidence="2">The sequence shown here is derived from an EMBL/GenBank/DDBJ whole genome shotgun (WGS) entry which is preliminary data.</text>
</comment>
<evidence type="ECO:0000256" key="1">
    <source>
        <dbReference type="SAM" id="Coils"/>
    </source>
</evidence>
<feature type="coiled-coil region" evidence="1">
    <location>
        <begin position="108"/>
        <end position="190"/>
    </location>
</feature>
<dbReference type="RefSeq" id="WP_274682671.1">
    <property type="nucleotide sequence ID" value="NZ_JAKNBA010000004.1"/>
</dbReference>
<keyword evidence="1" id="KW-0175">Coiled coil</keyword>
<reference evidence="2" key="1">
    <citation type="submission" date="2022-02" db="EMBL/GenBank/DDBJ databases">
        <title>Emergence and expansion in Europe of a Vibrio aestuarianus clonal complex pathogenic for oysters.</title>
        <authorList>
            <person name="Mesnil A."/>
            <person name="Travers M.-A."/>
        </authorList>
    </citation>
    <scope>NUCLEOTIDE SEQUENCE</scope>
    <source>
        <strain evidence="2">19_064_11T1</strain>
    </source>
</reference>
<dbReference type="Proteomes" id="UP001140979">
    <property type="component" value="Unassembled WGS sequence"/>
</dbReference>
<organism evidence="2 3">
    <name type="scientific">Vibrio aestuarianus</name>
    <dbReference type="NCBI Taxonomy" id="28171"/>
    <lineage>
        <taxon>Bacteria</taxon>
        <taxon>Pseudomonadati</taxon>
        <taxon>Pseudomonadota</taxon>
        <taxon>Gammaproteobacteria</taxon>
        <taxon>Vibrionales</taxon>
        <taxon>Vibrionaceae</taxon>
        <taxon>Vibrio</taxon>
    </lineage>
</organism>
<dbReference type="AlphaFoldDB" id="A0A9X4ES54"/>
<protein>
    <submittedName>
        <fullName evidence="2">Uncharacterized protein</fullName>
    </submittedName>
</protein>
<accession>A0A9X4ES54</accession>
<evidence type="ECO:0000313" key="3">
    <source>
        <dbReference type="Proteomes" id="UP001140979"/>
    </source>
</evidence>
<evidence type="ECO:0000313" key="2">
    <source>
        <dbReference type="EMBL" id="MDE1241261.1"/>
    </source>
</evidence>
<dbReference type="EMBL" id="JAKNBA010000004">
    <property type="protein sequence ID" value="MDE1241261.1"/>
    <property type="molecule type" value="Genomic_DNA"/>
</dbReference>